<dbReference type="SUPFAM" id="SSF50494">
    <property type="entry name" value="Trypsin-like serine proteases"/>
    <property type="match status" value="1"/>
</dbReference>
<dbReference type="RefSeq" id="WP_302707368.1">
    <property type="nucleotide sequence ID" value="NZ_JAULSC010000006.1"/>
</dbReference>
<protein>
    <recommendedName>
        <fullName evidence="3">Serine protease</fullName>
    </recommendedName>
</protein>
<comment type="caution">
    <text evidence="1">The sequence shown here is derived from an EMBL/GenBank/DDBJ whole genome shotgun (WGS) entry which is preliminary data.</text>
</comment>
<evidence type="ECO:0008006" key="3">
    <source>
        <dbReference type="Google" id="ProtNLM"/>
    </source>
</evidence>
<evidence type="ECO:0000313" key="1">
    <source>
        <dbReference type="EMBL" id="MDO3395807.1"/>
    </source>
</evidence>
<reference evidence="1" key="1">
    <citation type="submission" date="2023-06" db="EMBL/GenBank/DDBJ databases">
        <title>Genome sequence of Nocardioides sp. SOB44.</title>
        <authorList>
            <person name="Zhang G."/>
        </authorList>
    </citation>
    <scope>NUCLEOTIDE SEQUENCE</scope>
    <source>
        <strain evidence="1">SOB44</strain>
    </source>
</reference>
<dbReference type="Proteomes" id="UP001168363">
    <property type="component" value="Unassembled WGS sequence"/>
</dbReference>
<accession>A0ABT8TTX4</accession>
<dbReference type="InterPro" id="IPR043504">
    <property type="entry name" value="Peptidase_S1_PA_chymotrypsin"/>
</dbReference>
<dbReference type="Gene3D" id="2.40.10.10">
    <property type="entry name" value="Trypsin-like serine proteases"/>
    <property type="match status" value="1"/>
</dbReference>
<dbReference type="InterPro" id="IPR009003">
    <property type="entry name" value="Peptidase_S1_PA"/>
</dbReference>
<gene>
    <name evidence="1" type="ORF">QWJ41_08775</name>
</gene>
<proteinExistence type="predicted"/>
<name>A0ABT8TTX4_9ACTN</name>
<dbReference type="EMBL" id="JAULSC010000006">
    <property type="protein sequence ID" value="MDO3395807.1"/>
    <property type="molecule type" value="Genomic_DNA"/>
</dbReference>
<evidence type="ECO:0000313" key="2">
    <source>
        <dbReference type="Proteomes" id="UP001168363"/>
    </source>
</evidence>
<organism evidence="1 2">
    <name type="scientific">Nocardioides cremeus</name>
    <dbReference type="NCBI Taxonomy" id="3058044"/>
    <lineage>
        <taxon>Bacteria</taxon>
        <taxon>Bacillati</taxon>
        <taxon>Actinomycetota</taxon>
        <taxon>Actinomycetes</taxon>
        <taxon>Propionibacteriales</taxon>
        <taxon>Nocardioidaceae</taxon>
        <taxon>Nocardioides</taxon>
    </lineage>
</organism>
<keyword evidence="2" id="KW-1185">Reference proteome</keyword>
<sequence>MWPPSREVAGHDQEDLVPMKTASHRHTTLRRATGALAALAATGLAAGAATSAPAVAAPTWAPADQATITPGTQMYTDGAQCTSNFVFTDAAANVYLGYAAHCAGMGAATDTNGCLNDSVPLGTEVTFRKGGSLISSGTELGSGELAYSSWRTMRDIGTTDENACAYNDFALVKVDAADVSKVNPSIPFWGGPTGIDTDGTAAGDRVYSYGNSSLRAGLEPLSPKTGISLGDSAGDEGWSHPLYTVTPGVPGDSGSAFVSEDGEAIGTLSTLGLAPLPASNNIGDLERELAFAQQHSGIAGLELALGTEPFSPLL</sequence>